<dbReference type="RefSeq" id="WP_014500941.1">
    <property type="nucleotide sequence ID" value="NC_017262.1"/>
</dbReference>
<feature type="transmembrane region" description="Helical" evidence="1">
    <location>
        <begin position="278"/>
        <end position="295"/>
    </location>
</feature>
<reference evidence="2 3" key="1">
    <citation type="journal article" date="2011" name="J. Bacteriol.">
        <title>Genome sequence of the ethanol-producing Zymomonas mobilis subsp. mobilis lectotype strain ATCC 10988.</title>
        <authorList>
            <person name="Pappas K.M."/>
            <person name="Kouvelis V.N."/>
            <person name="Saunders E."/>
            <person name="Brettin T.S."/>
            <person name="Bruce D."/>
            <person name="Detter C."/>
            <person name="Balakireva M."/>
            <person name="Han C.S."/>
            <person name="Savvakis G."/>
            <person name="Kyrpides N.C."/>
            <person name="Typas M.A."/>
        </authorList>
    </citation>
    <scope>NUCLEOTIDE SEQUENCE [LARGE SCALE GENOMIC DNA]</scope>
    <source>
        <strain evidence="3">ATCC 10988 / DSM 424 / CCUG 17860 / LMG 404 / NCIMB 8938 / NRRL B-806 / ZM1</strain>
    </source>
</reference>
<evidence type="ECO:0000313" key="2">
    <source>
        <dbReference type="EMBL" id="AEH63052.1"/>
    </source>
</evidence>
<proteinExistence type="predicted"/>
<keyword evidence="1" id="KW-1133">Transmembrane helix</keyword>
<dbReference type="HOGENOM" id="CLU_882640_0_0_5"/>
<feature type="transmembrane region" description="Helical" evidence="1">
    <location>
        <begin position="115"/>
        <end position="134"/>
    </location>
</feature>
<dbReference type="EMBL" id="CP002850">
    <property type="protein sequence ID" value="AEH63052.1"/>
    <property type="molecule type" value="Genomic_DNA"/>
</dbReference>
<keyword evidence="1" id="KW-0812">Transmembrane</keyword>
<evidence type="ECO:0000256" key="1">
    <source>
        <dbReference type="SAM" id="Phobius"/>
    </source>
</evidence>
<name>A0A0H3FZG9_ZYMMA</name>
<dbReference type="KEGG" id="zmm:Zmob_1226"/>
<feature type="transmembrane region" description="Helical" evidence="1">
    <location>
        <begin position="49"/>
        <end position="68"/>
    </location>
</feature>
<dbReference type="OrthoDB" id="9968268at2"/>
<feature type="transmembrane region" description="Helical" evidence="1">
    <location>
        <begin position="12"/>
        <end position="37"/>
    </location>
</feature>
<sequence length="315" mass="35213">MNNLPFNLIYQIPSIIISCFLISCPALILTSISASIVEYIPFNNDKTPSLILVAIWLVWVSAIGLSLNGQGWDISGIKFPILNIFHQSNVNIGFIPIKKSADFISNFNEIKFTKIYFLYQILISFIGIMILFLFGKQELVLKITTSTSLKTDFSQIKPKGFISLSPLTAWTILLSRLIFFLFQSKVKITLAALLLILQLVTPPLLSEKASLVAWGLYITEWSGLGYLVKGKAFAVLESTLPLGGWKWSGAAIAAISLQMTLLSLGEMIFYPATILPKFFQITAVAFFAVFLLRITRSKIPFLIIAITLWYSMVTY</sequence>
<keyword evidence="1" id="KW-0472">Membrane</keyword>
<gene>
    <name evidence="2" type="ordered locus">Zmob_1226</name>
</gene>
<evidence type="ECO:0000313" key="3">
    <source>
        <dbReference type="Proteomes" id="UP000001494"/>
    </source>
</evidence>
<feature type="transmembrane region" description="Helical" evidence="1">
    <location>
        <begin position="188"/>
        <end position="205"/>
    </location>
</feature>
<feature type="transmembrane region" description="Helical" evidence="1">
    <location>
        <begin position="211"/>
        <end position="228"/>
    </location>
</feature>
<dbReference type="AlphaFoldDB" id="A0A0H3FZG9"/>
<accession>A0A0H3FZG9</accession>
<organism evidence="2 3">
    <name type="scientific">Zymomonas mobilis subsp. mobilis (strain ATCC 10988 / DSM 424 / LMG 404 / NCIMB 8938 / NRRL B-806 / ZM1)</name>
    <dbReference type="NCBI Taxonomy" id="555217"/>
    <lineage>
        <taxon>Bacteria</taxon>
        <taxon>Pseudomonadati</taxon>
        <taxon>Pseudomonadota</taxon>
        <taxon>Alphaproteobacteria</taxon>
        <taxon>Sphingomonadales</taxon>
        <taxon>Zymomonadaceae</taxon>
        <taxon>Zymomonas</taxon>
    </lineage>
</organism>
<dbReference type="Proteomes" id="UP000001494">
    <property type="component" value="Chromosome"/>
</dbReference>
<protein>
    <submittedName>
        <fullName evidence="2">Uncharacterized protein</fullName>
    </submittedName>
</protein>